<dbReference type="InterPro" id="IPR000408">
    <property type="entry name" value="Reg_chr_condens"/>
</dbReference>
<feature type="repeat" description="RCC1" evidence="2">
    <location>
        <begin position="248"/>
        <end position="300"/>
    </location>
</feature>
<feature type="repeat" description="RCC1" evidence="2">
    <location>
        <begin position="130"/>
        <end position="191"/>
    </location>
</feature>
<gene>
    <name evidence="4" type="ORF">BEMITA_LOCUS9985</name>
</gene>
<dbReference type="AlphaFoldDB" id="A0A9P0AF10"/>
<dbReference type="InterPro" id="IPR053035">
    <property type="entry name" value="Mitochondrial_GEF_domain"/>
</dbReference>
<evidence type="ECO:0000256" key="1">
    <source>
        <dbReference type="ARBA" id="ARBA00022737"/>
    </source>
</evidence>
<dbReference type="InterPro" id="IPR009091">
    <property type="entry name" value="RCC1/BLIP-II"/>
</dbReference>
<reference evidence="4" key="1">
    <citation type="submission" date="2021-12" db="EMBL/GenBank/DDBJ databases">
        <authorList>
            <person name="King R."/>
        </authorList>
    </citation>
    <scope>NUCLEOTIDE SEQUENCE</scope>
</reference>
<evidence type="ECO:0000313" key="5">
    <source>
        <dbReference type="Proteomes" id="UP001152759"/>
    </source>
</evidence>
<proteinExistence type="predicted"/>
<dbReference type="Pfam" id="PF00415">
    <property type="entry name" value="RCC1"/>
    <property type="match status" value="1"/>
</dbReference>
<organism evidence="4 5">
    <name type="scientific">Bemisia tabaci</name>
    <name type="common">Sweetpotato whitefly</name>
    <name type="synonym">Aleurodes tabaci</name>
    <dbReference type="NCBI Taxonomy" id="7038"/>
    <lineage>
        <taxon>Eukaryota</taxon>
        <taxon>Metazoa</taxon>
        <taxon>Ecdysozoa</taxon>
        <taxon>Arthropoda</taxon>
        <taxon>Hexapoda</taxon>
        <taxon>Insecta</taxon>
        <taxon>Pterygota</taxon>
        <taxon>Neoptera</taxon>
        <taxon>Paraneoptera</taxon>
        <taxon>Hemiptera</taxon>
        <taxon>Sternorrhyncha</taxon>
        <taxon>Aleyrodoidea</taxon>
        <taxon>Aleyrodidae</taxon>
        <taxon>Aleyrodinae</taxon>
        <taxon>Bemisia</taxon>
    </lineage>
</organism>
<dbReference type="PROSITE" id="PS00626">
    <property type="entry name" value="RCC1_2"/>
    <property type="match status" value="2"/>
</dbReference>
<dbReference type="GO" id="GO:0005085">
    <property type="term" value="F:guanyl-nucleotide exchange factor activity"/>
    <property type="evidence" value="ECO:0007669"/>
    <property type="project" value="TreeGrafter"/>
</dbReference>
<dbReference type="EMBL" id="OU963867">
    <property type="protein sequence ID" value="CAH0391360.1"/>
    <property type="molecule type" value="Genomic_DNA"/>
</dbReference>
<dbReference type="PANTHER" id="PTHR46337:SF1">
    <property type="entry name" value="RCC1-LIKE G EXCHANGING FACTOR-LIKE PROTEIN"/>
    <property type="match status" value="1"/>
</dbReference>
<dbReference type="Gene3D" id="2.130.10.30">
    <property type="entry name" value="Regulator of chromosome condensation 1/beta-lactamase-inhibitor protein II"/>
    <property type="match status" value="2"/>
</dbReference>
<dbReference type="SUPFAM" id="SSF50985">
    <property type="entry name" value="RCC1/BLIP-II"/>
    <property type="match status" value="2"/>
</dbReference>
<feature type="repeat" description="RCC1" evidence="2">
    <location>
        <begin position="413"/>
        <end position="462"/>
    </location>
</feature>
<feature type="repeat" description="RCC1" evidence="2">
    <location>
        <begin position="301"/>
        <end position="354"/>
    </location>
</feature>
<feature type="repeat" description="RCC1" evidence="2">
    <location>
        <begin position="191"/>
        <end position="247"/>
    </location>
</feature>
<dbReference type="GO" id="GO:0070131">
    <property type="term" value="P:positive regulation of mitochondrial translation"/>
    <property type="evidence" value="ECO:0007669"/>
    <property type="project" value="TreeGrafter"/>
</dbReference>
<dbReference type="GO" id="GO:0019843">
    <property type="term" value="F:rRNA binding"/>
    <property type="evidence" value="ECO:0007669"/>
    <property type="project" value="TreeGrafter"/>
</dbReference>
<dbReference type="Proteomes" id="UP001152759">
    <property type="component" value="Chromosome 6"/>
</dbReference>
<evidence type="ECO:0000259" key="3">
    <source>
        <dbReference type="Pfam" id="PF25390"/>
    </source>
</evidence>
<accession>A0A9P0AF10</accession>
<keyword evidence="1" id="KW-0677">Repeat</keyword>
<dbReference type="PROSITE" id="PS50012">
    <property type="entry name" value="RCC1_3"/>
    <property type="match status" value="7"/>
</dbReference>
<keyword evidence="5" id="KW-1185">Reference proteome</keyword>
<feature type="repeat" description="RCC1" evidence="2">
    <location>
        <begin position="67"/>
        <end position="126"/>
    </location>
</feature>
<feature type="repeat" description="RCC1" evidence="2">
    <location>
        <begin position="355"/>
        <end position="412"/>
    </location>
</feature>
<dbReference type="KEGG" id="btab:109033650"/>
<name>A0A9P0AF10_BEMTA</name>
<protein>
    <recommendedName>
        <fullName evidence="3">RCC1-like domain-containing protein</fullName>
    </recommendedName>
</protein>
<evidence type="ECO:0000256" key="2">
    <source>
        <dbReference type="PROSITE-ProRule" id="PRU00235"/>
    </source>
</evidence>
<dbReference type="PRINTS" id="PR00633">
    <property type="entry name" value="RCCNDNSATION"/>
</dbReference>
<dbReference type="PANTHER" id="PTHR46337">
    <property type="entry name" value="RCC1-LIKE G EXCHANGING FACTOR-LIKE PROTEIN"/>
    <property type="match status" value="1"/>
</dbReference>
<dbReference type="InterPro" id="IPR058923">
    <property type="entry name" value="RCC1-like_dom"/>
</dbReference>
<dbReference type="GO" id="GO:0005743">
    <property type="term" value="C:mitochondrial inner membrane"/>
    <property type="evidence" value="ECO:0007669"/>
    <property type="project" value="TreeGrafter"/>
</dbReference>
<sequence length="464" mass="51321">MLIDKVSCLRQLIDSSALNPFQILKSKFSTRSQHVKKTKKVVRPNASNLNEPQDVPFMNYGKSKNYNRVYSWGLAEHGALGYLPKPKRKRSQRPFFFRPLRIHFAYQYPITKMACGYGFTIFGTAKGCKEKVFGSGINSDGQIGYHDPRRDNPLCLVLAPVPVYIPYKSPKTVEILQLSAGRAHCAILSTEGVHFLGHNAYGQCGRPIVENEDYIRNKVPSQAIRLGNEKIVSVCCGQDHSMFITESGKVYACGWGADGQTGLGHHENEWQPSLVKGDIQDEKIVKISCKSDCVLALNDKGDVFAWGNSEYGQLMRDDAIQQVNVPMHMKKLKGLGKILDIASGGTNCAVINEEGKVFTWGFGILGNGPNVYRNPVPTLIPPPLFGCNEISPDTKVVRIEAGLTHFAAITNYGNLYTWGRNQDGQLGLGHLREQYFPLQVSLGAVVKEVSCGVDHTVAMAEPFI</sequence>
<feature type="domain" description="RCC1-like" evidence="3">
    <location>
        <begin position="66"/>
        <end position="381"/>
    </location>
</feature>
<evidence type="ECO:0000313" key="4">
    <source>
        <dbReference type="EMBL" id="CAH0391360.1"/>
    </source>
</evidence>
<dbReference type="Pfam" id="PF25390">
    <property type="entry name" value="WD40_RLD"/>
    <property type="match status" value="1"/>
</dbReference>